<keyword evidence="3" id="KW-1185">Reference proteome</keyword>
<dbReference type="Proteomes" id="UP000544054">
    <property type="component" value="Unassembled WGS sequence"/>
</dbReference>
<dbReference type="AlphaFoldDB" id="A0A7Y0APH1"/>
<protein>
    <submittedName>
        <fullName evidence="2">Uncharacterized protein</fullName>
    </submittedName>
</protein>
<feature type="transmembrane region" description="Helical" evidence="1">
    <location>
        <begin position="12"/>
        <end position="30"/>
    </location>
</feature>
<feature type="transmembrane region" description="Helical" evidence="1">
    <location>
        <begin position="159"/>
        <end position="187"/>
    </location>
</feature>
<comment type="caution">
    <text evidence="2">The sequence shown here is derived from an EMBL/GenBank/DDBJ whole genome shotgun (WGS) entry which is preliminary data.</text>
</comment>
<sequence>MQTKYRIANFKILLLSMLGMAILVLVLIYFAQKFSYTVNQTYFLIFGLSLLTFMMFYINLKFSKLVSFNIVNNNINILESNKNTEIKGSDVIDYNFYLLTHKTMGHLLRINTKNKEYIYWIVWVSLQKITEEETSNIKELQKDVSEVLRAKKIKKGVDYCIVFFSWLPFILLALGLLTLLFGLFYVFSL</sequence>
<gene>
    <name evidence="2" type="ORF">HHL23_14925</name>
</gene>
<dbReference type="RefSeq" id="WP_169235587.1">
    <property type="nucleotide sequence ID" value="NZ_JABBGI010000018.1"/>
</dbReference>
<feature type="transmembrane region" description="Helical" evidence="1">
    <location>
        <begin position="42"/>
        <end position="60"/>
    </location>
</feature>
<keyword evidence="1" id="KW-1133">Transmembrane helix</keyword>
<name>A0A7Y0APH1_9FLAO</name>
<evidence type="ECO:0000256" key="1">
    <source>
        <dbReference type="SAM" id="Phobius"/>
    </source>
</evidence>
<evidence type="ECO:0000313" key="2">
    <source>
        <dbReference type="EMBL" id="NML71080.1"/>
    </source>
</evidence>
<keyword evidence="1" id="KW-0812">Transmembrane</keyword>
<proteinExistence type="predicted"/>
<evidence type="ECO:0000313" key="3">
    <source>
        <dbReference type="Proteomes" id="UP000544054"/>
    </source>
</evidence>
<keyword evidence="1" id="KW-0472">Membrane</keyword>
<accession>A0A7Y0APH1</accession>
<reference evidence="2 3" key="1">
    <citation type="submission" date="2020-04" db="EMBL/GenBank/DDBJ databases">
        <title>Chryseobacterium sp. RP-3-3 sp. nov., isolated from Jeju soil.</title>
        <authorList>
            <person name="Dahal R.H."/>
        </authorList>
    </citation>
    <scope>NUCLEOTIDE SEQUENCE [LARGE SCALE GENOMIC DNA]</scope>
    <source>
        <strain evidence="2 3">RP-3-3</strain>
    </source>
</reference>
<organism evidence="2 3">
    <name type="scientific">Chryseobacterium antibioticum</name>
    <dbReference type="NCBI Taxonomy" id="2728847"/>
    <lineage>
        <taxon>Bacteria</taxon>
        <taxon>Pseudomonadati</taxon>
        <taxon>Bacteroidota</taxon>
        <taxon>Flavobacteriia</taxon>
        <taxon>Flavobacteriales</taxon>
        <taxon>Weeksellaceae</taxon>
        <taxon>Chryseobacterium group</taxon>
        <taxon>Chryseobacterium</taxon>
    </lineage>
</organism>
<dbReference type="EMBL" id="JABBGI010000018">
    <property type="protein sequence ID" value="NML71080.1"/>
    <property type="molecule type" value="Genomic_DNA"/>
</dbReference>